<accession>A0A1V9WY10</accession>
<name>A0A1V9WY10_9ACAR</name>
<evidence type="ECO:0008006" key="4">
    <source>
        <dbReference type="Google" id="ProtNLM"/>
    </source>
</evidence>
<dbReference type="Proteomes" id="UP000192247">
    <property type="component" value="Unassembled WGS sequence"/>
</dbReference>
<reference evidence="2 3" key="1">
    <citation type="journal article" date="2017" name="Gigascience">
        <title>Draft genome of the honey bee ectoparasitic mite, Tropilaelaps mercedesae, is shaped by the parasitic life history.</title>
        <authorList>
            <person name="Dong X."/>
            <person name="Armstrong S.D."/>
            <person name="Xia D."/>
            <person name="Makepeace B.L."/>
            <person name="Darby A.C."/>
            <person name="Kadowaki T."/>
        </authorList>
    </citation>
    <scope>NUCLEOTIDE SEQUENCE [LARGE SCALE GENOMIC DNA]</scope>
    <source>
        <strain evidence="2">Wuxi-XJTLU</strain>
    </source>
</reference>
<gene>
    <name evidence="2" type="ORF">BIW11_05047</name>
</gene>
<feature type="compositionally biased region" description="Basic residues" evidence="1">
    <location>
        <begin position="29"/>
        <end position="39"/>
    </location>
</feature>
<keyword evidence="3" id="KW-1185">Reference proteome</keyword>
<evidence type="ECO:0000256" key="1">
    <source>
        <dbReference type="SAM" id="MobiDB-lite"/>
    </source>
</evidence>
<dbReference type="EMBL" id="MNPL01033612">
    <property type="protein sequence ID" value="OQR66134.1"/>
    <property type="molecule type" value="Genomic_DNA"/>
</dbReference>
<evidence type="ECO:0000313" key="2">
    <source>
        <dbReference type="EMBL" id="OQR66134.1"/>
    </source>
</evidence>
<protein>
    <recommendedName>
        <fullName evidence="4">C2H2-type domain-containing protein</fullName>
    </recommendedName>
</protein>
<sequence>MRDYPDLSALMAQSSTTGGGGSGSSDKRKQPRGAIRRPHWPPKMLRCEFCDFTTDKKLFLDVHQRKTHRDLKSFKKDDREICWNWKVELEGSHENLKNFLFVAGRHRVR</sequence>
<comment type="caution">
    <text evidence="2">The sequence shown here is derived from an EMBL/GenBank/DDBJ whole genome shotgun (WGS) entry which is preliminary data.</text>
</comment>
<organism evidence="2 3">
    <name type="scientific">Tropilaelaps mercedesae</name>
    <dbReference type="NCBI Taxonomy" id="418985"/>
    <lineage>
        <taxon>Eukaryota</taxon>
        <taxon>Metazoa</taxon>
        <taxon>Ecdysozoa</taxon>
        <taxon>Arthropoda</taxon>
        <taxon>Chelicerata</taxon>
        <taxon>Arachnida</taxon>
        <taxon>Acari</taxon>
        <taxon>Parasitiformes</taxon>
        <taxon>Mesostigmata</taxon>
        <taxon>Gamasina</taxon>
        <taxon>Dermanyssoidea</taxon>
        <taxon>Laelapidae</taxon>
        <taxon>Tropilaelaps</taxon>
    </lineage>
</organism>
<evidence type="ECO:0000313" key="3">
    <source>
        <dbReference type="Proteomes" id="UP000192247"/>
    </source>
</evidence>
<proteinExistence type="predicted"/>
<feature type="region of interest" description="Disordered" evidence="1">
    <location>
        <begin position="1"/>
        <end position="39"/>
    </location>
</feature>
<dbReference type="InParanoid" id="A0A1V9WY10"/>
<dbReference type="AlphaFoldDB" id="A0A1V9WY10"/>